<evidence type="ECO:0000313" key="2">
    <source>
        <dbReference type="Proteomes" id="UP000572680"/>
    </source>
</evidence>
<evidence type="ECO:0008006" key="3">
    <source>
        <dbReference type="Google" id="ProtNLM"/>
    </source>
</evidence>
<dbReference type="RefSeq" id="WP_182848267.1">
    <property type="nucleotide sequence ID" value="NZ_BAAALP010000044.1"/>
</dbReference>
<dbReference type="AlphaFoldDB" id="A0A7W3LXV8"/>
<proteinExistence type="predicted"/>
<gene>
    <name evidence="1" type="ORF">HNR61_008027</name>
</gene>
<dbReference type="EMBL" id="JACJIA010000015">
    <property type="protein sequence ID" value="MBA8956345.1"/>
    <property type="molecule type" value="Genomic_DNA"/>
</dbReference>
<protein>
    <recommendedName>
        <fullName evidence="3">Methyltransferase</fullName>
    </recommendedName>
</protein>
<sequence>MCADVHDALDALAGRAFDVVYTGRGALIWLPDTRRWDEMVRAVPGWWRLPDHHLKLALVYGVGARRPAR</sequence>
<accession>A0A7W3LXV8</accession>
<name>A0A7W3LXV8_ACTNM</name>
<organism evidence="1 2">
    <name type="scientific">Actinomadura namibiensis</name>
    <dbReference type="NCBI Taxonomy" id="182080"/>
    <lineage>
        <taxon>Bacteria</taxon>
        <taxon>Bacillati</taxon>
        <taxon>Actinomycetota</taxon>
        <taxon>Actinomycetes</taxon>
        <taxon>Streptosporangiales</taxon>
        <taxon>Thermomonosporaceae</taxon>
        <taxon>Actinomadura</taxon>
    </lineage>
</organism>
<dbReference type="Proteomes" id="UP000572680">
    <property type="component" value="Unassembled WGS sequence"/>
</dbReference>
<comment type="caution">
    <text evidence="1">The sequence shown here is derived from an EMBL/GenBank/DDBJ whole genome shotgun (WGS) entry which is preliminary data.</text>
</comment>
<keyword evidence="2" id="KW-1185">Reference proteome</keyword>
<reference evidence="1 2" key="1">
    <citation type="submission" date="2020-08" db="EMBL/GenBank/DDBJ databases">
        <title>Genomic Encyclopedia of Type Strains, Phase IV (KMG-IV): sequencing the most valuable type-strain genomes for metagenomic binning, comparative biology and taxonomic classification.</title>
        <authorList>
            <person name="Goeker M."/>
        </authorList>
    </citation>
    <scope>NUCLEOTIDE SEQUENCE [LARGE SCALE GENOMIC DNA]</scope>
    <source>
        <strain evidence="1 2">DSM 44197</strain>
    </source>
</reference>
<evidence type="ECO:0000313" key="1">
    <source>
        <dbReference type="EMBL" id="MBA8956345.1"/>
    </source>
</evidence>